<organism evidence="1 2">
    <name type="scientific">Tagetes erecta</name>
    <name type="common">African marigold</name>
    <dbReference type="NCBI Taxonomy" id="13708"/>
    <lineage>
        <taxon>Eukaryota</taxon>
        <taxon>Viridiplantae</taxon>
        <taxon>Streptophyta</taxon>
        <taxon>Embryophyta</taxon>
        <taxon>Tracheophyta</taxon>
        <taxon>Spermatophyta</taxon>
        <taxon>Magnoliopsida</taxon>
        <taxon>eudicotyledons</taxon>
        <taxon>Gunneridae</taxon>
        <taxon>Pentapetalae</taxon>
        <taxon>asterids</taxon>
        <taxon>campanulids</taxon>
        <taxon>Asterales</taxon>
        <taxon>Asteraceae</taxon>
        <taxon>Asteroideae</taxon>
        <taxon>Heliantheae alliance</taxon>
        <taxon>Tageteae</taxon>
        <taxon>Tagetes</taxon>
    </lineage>
</organism>
<name>A0AAD8K7L2_TARER</name>
<dbReference type="EMBL" id="JAUHHV010000007">
    <property type="protein sequence ID" value="KAK1417819.1"/>
    <property type="molecule type" value="Genomic_DNA"/>
</dbReference>
<evidence type="ECO:0000313" key="1">
    <source>
        <dbReference type="EMBL" id="KAK1417819.1"/>
    </source>
</evidence>
<evidence type="ECO:0000313" key="2">
    <source>
        <dbReference type="Proteomes" id="UP001229421"/>
    </source>
</evidence>
<dbReference type="PANTHER" id="PTHR48152:SF3">
    <property type="entry name" value="DUF946 FAMILY PROTEIN (DUF946)"/>
    <property type="match status" value="1"/>
</dbReference>
<gene>
    <name evidence="1" type="ORF">QVD17_26953</name>
</gene>
<protein>
    <recommendedName>
        <fullName evidence="3">Vacuolar protein sorting-associated protein 62</fullName>
    </recommendedName>
</protein>
<evidence type="ECO:0008006" key="3">
    <source>
        <dbReference type="Google" id="ProtNLM"/>
    </source>
</evidence>
<comment type="caution">
    <text evidence="1">The sequence shown here is derived from an EMBL/GenBank/DDBJ whole genome shotgun (WGS) entry which is preliminary data.</text>
</comment>
<proteinExistence type="predicted"/>
<accession>A0AAD8K7L2</accession>
<keyword evidence="2" id="KW-1185">Reference proteome</keyword>
<dbReference type="AlphaFoldDB" id="A0AAD8K7L2"/>
<dbReference type="Proteomes" id="UP001229421">
    <property type="component" value="Unassembled WGS sequence"/>
</dbReference>
<dbReference type="Pfam" id="PF06101">
    <property type="entry name" value="Vps62"/>
    <property type="match status" value="1"/>
</dbReference>
<reference evidence="1" key="1">
    <citation type="journal article" date="2023" name="bioRxiv">
        <title>Improved chromosome-level genome assembly for marigold (Tagetes erecta).</title>
        <authorList>
            <person name="Jiang F."/>
            <person name="Yuan L."/>
            <person name="Wang S."/>
            <person name="Wang H."/>
            <person name="Xu D."/>
            <person name="Wang A."/>
            <person name="Fan W."/>
        </authorList>
    </citation>
    <scope>NUCLEOTIDE SEQUENCE</scope>
    <source>
        <strain evidence="1">WSJ</strain>
        <tissue evidence="1">Leaf</tissue>
    </source>
</reference>
<dbReference type="InterPro" id="IPR009291">
    <property type="entry name" value="Vps62"/>
</dbReference>
<dbReference type="PANTHER" id="PTHR48152">
    <property type="entry name" value="F1C9.34 PROTEIN"/>
    <property type="match status" value="1"/>
</dbReference>
<sequence length="581" mass="64016">MALVVAENGGGCGGDFGCWVSNCNDSGNRRSIESYIVVFLRTQKMGNFGSCFTSSQPFSIDTNFILPSPLPNSWPPGEGFGSGIIDLGGLQVSQITSFKKIWSTSQDGSSHVTFFDPSPIPDGFYMLGSYCQSNDTPLFGWVLAGKDVSGGTLAAPVDYTLVWSSTGSCYIWLPTPPEGYKPVGYTITTSPQKPSVDKIRCVRADLTDEPETDALLWSSHEMNVYGLRPKVRGRQAQGVSVGTFMIINNSDAASLTSLSCLKNNNFTNLTSSMPNIDQIDALVREYSPRFYFHPKETYFLASTKWYFTNGVQLYHSGEESNPIPVEPTGSNLPQGGSNDGTYWLDLPVDETERERVKKGELKSCEAYVHVKPMLGATFTDLAIWVFYPFNGPSTAKLGLVDIPLGRIGEHIGDWEHVTLRVSNFNGQLYRVYFAQHSGGVWVDTTSLEFLNASNNFVAYSSLNGHATYPVPGLVLQGNDVVGLRNDTAKSDNFFDVKERYSIMAAEYITEIVELPWVNFARKWGPKITYEIGVEIEKLQNLLNGTIASPISSLLSLIPREFSSEDGPIGPKMKVDWDGDER</sequence>